<dbReference type="PRINTS" id="PR00411">
    <property type="entry name" value="PNDRDTASEI"/>
</dbReference>
<dbReference type="InterPro" id="IPR002937">
    <property type="entry name" value="Amino_oxidase"/>
</dbReference>
<evidence type="ECO:0000259" key="1">
    <source>
        <dbReference type="Pfam" id="PF01593"/>
    </source>
</evidence>
<dbReference type="SUPFAM" id="SSF51905">
    <property type="entry name" value="FAD/NAD(P)-binding domain"/>
    <property type="match status" value="1"/>
</dbReference>
<sequence>MTDVVIVGAGLAGLACARELVRQGVECVVLDAADAVGGRVRTDRVDGFQIDRGFQVYLTAYPEAQRVLDHDALDLRPFEPGALVWRRGAFERVGDPLRRPLQAVPTLLADVGSPADKLRVLRLRQSVTRGGVDALWRRPEMTTERALRDRYGFSERMVDRFFRPFLGGVFLDRSLAESSRSFEFYFRMFSTGAAAVPAAGMQAIPEQLAAGLPAGTVRLDTPVAAVREGAVETEGGEALACRAVVVATDASAAAALVPGLSEPGWKGTLQLAWAAPAPPRDEAVLMLDGEGAGPVNNVQVMSAVAPTYAPGGQALVTASILGEAPAARAAPDAAARAQLRGWFGDEVDAWRLLAVTAVPHALPRLRSLAPPERPARVSDGLYVTGDWRRNGSINGALVAGRHAAEAVAQDVGAGRNG</sequence>
<proteinExistence type="predicted"/>
<dbReference type="Proteomes" id="UP001267426">
    <property type="component" value="Unassembled WGS sequence"/>
</dbReference>
<dbReference type="RefSeq" id="WP_311664155.1">
    <property type="nucleotide sequence ID" value="NZ_JAVRHT010000026.1"/>
</dbReference>
<dbReference type="Gene3D" id="3.50.50.60">
    <property type="entry name" value="FAD/NAD(P)-binding domain"/>
    <property type="match status" value="1"/>
</dbReference>
<dbReference type="Pfam" id="PF01593">
    <property type="entry name" value="Amino_oxidase"/>
    <property type="match status" value="1"/>
</dbReference>
<dbReference type="InterPro" id="IPR036188">
    <property type="entry name" value="FAD/NAD-bd_sf"/>
</dbReference>
<gene>
    <name evidence="2" type="ORF">RM540_11370</name>
</gene>
<accession>A0ABU3BSV3</accession>
<keyword evidence="2" id="KW-0560">Oxidoreductase</keyword>
<name>A0ABU3BSV3_9BACT</name>
<dbReference type="EC" id="1.-.-.-" evidence="2"/>
<dbReference type="EMBL" id="JAVRHT010000026">
    <property type="protein sequence ID" value="MDT0632348.1"/>
    <property type="molecule type" value="Genomic_DNA"/>
</dbReference>
<protein>
    <submittedName>
        <fullName evidence="2">NAD(P)/FAD-dependent oxidoreductase</fullName>
        <ecNumber evidence="2">1.-.-.-</ecNumber>
    </submittedName>
</protein>
<dbReference type="GO" id="GO:0016491">
    <property type="term" value="F:oxidoreductase activity"/>
    <property type="evidence" value="ECO:0007669"/>
    <property type="project" value="UniProtKB-KW"/>
</dbReference>
<reference evidence="2 3" key="1">
    <citation type="submission" date="2023-09" db="EMBL/GenBank/DDBJ databases">
        <authorList>
            <person name="Rey-Velasco X."/>
        </authorList>
    </citation>
    <scope>NUCLEOTIDE SEQUENCE [LARGE SCALE GENOMIC DNA]</scope>
    <source>
        <strain evidence="2 3">F394</strain>
    </source>
</reference>
<comment type="caution">
    <text evidence="2">The sequence shown here is derived from an EMBL/GenBank/DDBJ whole genome shotgun (WGS) entry which is preliminary data.</text>
</comment>
<dbReference type="PANTHER" id="PTHR42841">
    <property type="entry name" value="AMINE OXIDASE"/>
    <property type="match status" value="1"/>
</dbReference>
<organism evidence="2 3">
    <name type="scientific">Rubrivirga litoralis</name>
    <dbReference type="NCBI Taxonomy" id="3075598"/>
    <lineage>
        <taxon>Bacteria</taxon>
        <taxon>Pseudomonadati</taxon>
        <taxon>Rhodothermota</taxon>
        <taxon>Rhodothermia</taxon>
        <taxon>Rhodothermales</taxon>
        <taxon>Rubricoccaceae</taxon>
        <taxon>Rubrivirga</taxon>
    </lineage>
</organism>
<evidence type="ECO:0000313" key="3">
    <source>
        <dbReference type="Proteomes" id="UP001267426"/>
    </source>
</evidence>
<keyword evidence="3" id="KW-1185">Reference proteome</keyword>
<feature type="domain" description="Amine oxidase" evidence="1">
    <location>
        <begin position="11"/>
        <end position="407"/>
    </location>
</feature>
<evidence type="ECO:0000313" key="2">
    <source>
        <dbReference type="EMBL" id="MDT0632348.1"/>
    </source>
</evidence>